<dbReference type="EMBL" id="JAHRIQ010093939">
    <property type="protein sequence ID" value="MEQ2251785.1"/>
    <property type="molecule type" value="Genomic_DNA"/>
</dbReference>
<evidence type="ECO:0000313" key="2">
    <source>
        <dbReference type="Proteomes" id="UP001482620"/>
    </source>
</evidence>
<comment type="caution">
    <text evidence="1">The sequence shown here is derived from an EMBL/GenBank/DDBJ whole genome shotgun (WGS) entry which is preliminary data.</text>
</comment>
<dbReference type="Proteomes" id="UP001482620">
    <property type="component" value="Unassembled WGS sequence"/>
</dbReference>
<proteinExistence type="predicted"/>
<evidence type="ECO:0000313" key="1">
    <source>
        <dbReference type="EMBL" id="MEQ2251785.1"/>
    </source>
</evidence>
<organism evidence="1 2">
    <name type="scientific">Ilyodon furcidens</name>
    <name type="common">goldbreast splitfin</name>
    <dbReference type="NCBI Taxonomy" id="33524"/>
    <lineage>
        <taxon>Eukaryota</taxon>
        <taxon>Metazoa</taxon>
        <taxon>Chordata</taxon>
        <taxon>Craniata</taxon>
        <taxon>Vertebrata</taxon>
        <taxon>Euteleostomi</taxon>
        <taxon>Actinopterygii</taxon>
        <taxon>Neopterygii</taxon>
        <taxon>Teleostei</taxon>
        <taxon>Neoteleostei</taxon>
        <taxon>Acanthomorphata</taxon>
        <taxon>Ovalentaria</taxon>
        <taxon>Atherinomorphae</taxon>
        <taxon>Cyprinodontiformes</taxon>
        <taxon>Goodeidae</taxon>
        <taxon>Ilyodon</taxon>
    </lineage>
</organism>
<gene>
    <name evidence="1" type="ORF">ILYODFUR_014733</name>
</gene>
<protein>
    <submittedName>
        <fullName evidence="1">Uncharacterized protein</fullName>
    </submittedName>
</protein>
<keyword evidence="2" id="KW-1185">Reference proteome</keyword>
<accession>A0ABV0V375</accession>
<sequence length="103" mass="11926">MLLSFASGCFTQWHIYCNPGFTLYLLQFGPVRSAWSPEELQEPHADRAIKASDKCGKSPKQLILWKLNQLKCFTFHFVHPDIFLCFVLQWVSSLECREAIFVA</sequence>
<name>A0ABV0V375_9TELE</name>
<reference evidence="1 2" key="1">
    <citation type="submission" date="2021-06" db="EMBL/GenBank/DDBJ databases">
        <authorList>
            <person name="Palmer J.M."/>
        </authorList>
    </citation>
    <scope>NUCLEOTIDE SEQUENCE [LARGE SCALE GENOMIC DNA]</scope>
    <source>
        <strain evidence="2">if_2019</strain>
        <tissue evidence="1">Muscle</tissue>
    </source>
</reference>